<keyword evidence="4 6" id="KW-0472">Membrane</keyword>
<evidence type="ECO:0000256" key="3">
    <source>
        <dbReference type="ARBA" id="ARBA00022989"/>
    </source>
</evidence>
<evidence type="ECO:0000256" key="2">
    <source>
        <dbReference type="ARBA" id="ARBA00022692"/>
    </source>
</evidence>
<evidence type="ECO:0000313" key="8">
    <source>
        <dbReference type="Proteomes" id="UP000617979"/>
    </source>
</evidence>
<reference evidence="8" key="1">
    <citation type="journal article" date="2019" name="Int. J. Syst. Evol. Microbiol.">
        <title>The Global Catalogue of Microorganisms (GCM) 10K type strain sequencing project: providing services to taxonomists for standard genome sequencing and annotation.</title>
        <authorList>
            <consortium name="The Broad Institute Genomics Platform"/>
            <consortium name="The Broad Institute Genome Sequencing Center for Infectious Disease"/>
            <person name="Wu L."/>
            <person name="Ma J."/>
        </authorList>
    </citation>
    <scope>NUCLEOTIDE SEQUENCE [LARGE SCALE GENOMIC DNA]</scope>
    <source>
        <strain evidence="8">CGMCC 1.12404</strain>
    </source>
</reference>
<gene>
    <name evidence="7" type="ORF">GCM10007416_00820</name>
</gene>
<dbReference type="NCBIfam" id="TIGR01593">
    <property type="entry name" value="holin_tox_secr"/>
    <property type="match status" value="1"/>
</dbReference>
<comment type="subcellular location">
    <subcellularLocation>
        <location evidence="1">Membrane</location>
        <topology evidence="1">Multi-pass membrane protein</topology>
    </subcellularLocation>
</comment>
<evidence type="ECO:0000256" key="1">
    <source>
        <dbReference type="ARBA" id="ARBA00004141"/>
    </source>
</evidence>
<dbReference type="Pfam" id="PF05105">
    <property type="entry name" value="Phage_holin_4_1"/>
    <property type="match status" value="1"/>
</dbReference>
<keyword evidence="3 6" id="KW-1133">Transmembrane helix</keyword>
<dbReference type="RefSeq" id="WP_188428677.1">
    <property type="nucleotide sequence ID" value="NZ_BMEX01000001.1"/>
</dbReference>
<keyword evidence="2 6" id="KW-0812">Transmembrane</keyword>
<dbReference type="Proteomes" id="UP000617979">
    <property type="component" value="Unassembled WGS sequence"/>
</dbReference>
<comment type="similarity">
    <text evidence="5">Belongs to the bacteriophage holin family. Cp-1 holin subfamily.</text>
</comment>
<sequence length="139" mass="15143">MEYKIIVGVGGATASFLWGSWDALLTTLAVFVGIDYLTGVVAAIKEKRLSSDVGFWGIARKVFIFALVTVAHNLDLHLPSILPIFQEGQHVLRDGVILFYLANEGVSILENVGRLGVPIPEIIRQALKQLQEKGKGEGK</sequence>
<dbReference type="EMBL" id="BMEX01000001">
    <property type="protein sequence ID" value="GGA32083.1"/>
    <property type="molecule type" value="Genomic_DNA"/>
</dbReference>
<organism evidence="7 8">
    <name type="scientific">Kroppenstedtia guangzhouensis</name>
    <dbReference type="NCBI Taxonomy" id="1274356"/>
    <lineage>
        <taxon>Bacteria</taxon>
        <taxon>Bacillati</taxon>
        <taxon>Bacillota</taxon>
        <taxon>Bacilli</taxon>
        <taxon>Bacillales</taxon>
        <taxon>Thermoactinomycetaceae</taxon>
        <taxon>Kroppenstedtia</taxon>
    </lineage>
</organism>
<comment type="caution">
    <text evidence="7">The sequence shown here is derived from an EMBL/GenBank/DDBJ whole genome shotgun (WGS) entry which is preliminary data.</text>
</comment>
<name>A0ABQ1FX38_9BACL</name>
<feature type="transmembrane region" description="Helical" evidence="6">
    <location>
        <begin position="23"/>
        <end position="44"/>
    </location>
</feature>
<evidence type="ECO:0000256" key="4">
    <source>
        <dbReference type="ARBA" id="ARBA00023136"/>
    </source>
</evidence>
<accession>A0ABQ1FX38</accession>
<dbReference type="InterPro" id="IPR006480">
    <property type="entry name" value="Phage_holin_4_1"/>
</dbReference>
<evidence type="ECO:0000256" key="6">
    <source>
        <dbReference type="SAM" id="Phobius"/>
    </source>
</evidence>
<evidence type="ECO:0000313" key="7">
    <source>
        <dbReference type="EMBL" id="GGA32083.1"/>
    </source>
</evidence>
<evidence type="ECO:0000256" key="5">
    <source>
        <dbReference type="ARBA" id="ARBA00023600"/>
    </source>
</evidence>
<proteinExistence type="inferred from homology"/>
<protein>
    <submittedName>
        <fullName evidence="7">Holin</fullName>
    </submittedName>
</protein>
<keyword evidence="8" id="KW-1185">Reference proteome</keyword>